<dbReference type="Proteomes" id="UP000247409">
    <property type="component" value="Unassembled WGS sequence"/>
</dbReference>
<dbReference type="OrthoDB" id="10360319at2759"/>
<comment type="caution">
    <text evidence="2">The sequence shown here is derived from an EMBL/GenBank/DDBJ whole genome shotgun (WGS) entry which is preliminary data.</text>
</comment>
<feature type="region of interest" description="Disordered" evidence="1">
    <location>
        <begin position="1"/>
        <end position="41"/>
    </location>
</feature>
<feature type="region of interest" description="Disordered" evidence="1">
    <location>
        <begin position="209"/>
        <end position="229"/>
    </location>
</feature>
<dbReference type="AlphaFoldDB" id="A0A2V3IJS6"/>
<keyword evidence="3" id="KW-1185">Reference proteome</keyword>
<reference evidence="2 3" key="1">
    <citation type="journal article" date="2018" name="Mol. Biol. Evol.">
        <title>Analysis of the draft genome of the red seaweed Gracilariopsis chorda provides insights into genome size evolution in Rhodophyta.</title>
        <authorList>
            <person name="Lee J."/>
            <person name="Yang E.C."/>
            <person name="Graf L."/>
            <person name="Yang J.H."/>
            <person name="Qiu H."/>
            <person name="Zel Zion U."/>
            <person name="Chan C.X."/>
            <person name="Stephens T.G."/>
            <person name="Weber A.P.M."/>
            <person name="Boo G.H."/>
            <person name="Boo S.M."/>
            <person name="Kim K.M."/>
            <person name="Shin Y."/>
            <person name="Jung M."/>
            <person name="Lee S.J."/>
            <person name="Yim H.S."/>
            <person name="Lee J.H."/>
            <person name="Bhattacharya D."/>
            <person name="Yoon H.S."/>
        </authorList>
    </citation>
    <scope>NUCLEOTIDE SEQUENCE [LARGE SCALE GENOMIC DNA]</scope>
    <source>
        <strain evidence="2 3">SKKU-2015</strain>
        <tissue evidence="2">Whole body</tissue>
    </source>
</reference>
<proteinExistence type="predicted"/>
<accession>A0A2V3IJS6</accession>
<dbReference type="EMBL" id="NBIV01000168">
    <property type="protein sequence ID" value="PXF42309.1"/>
    <property type="molecule type" value="Genomic_DNA"/>
</dbReference>
<sequence>MTQTPESGNAAKRRRRAEPSPPPSWRAADHSLPVHHPLFAPPIDVSVPDPAPTPAAVVVPNAPAIVPPLPAQPPQNPPTQPILPAPFLAPEAKEKLRAVLKALEIDPRALTRLVNINTMPTEKPTIKPAYALLRKIIATLAPIAYPADPTALAQMFDARAQANASVQQKLISNIITAMKATKRGTIARRYVRSVLCGSMSRAEVNRLLGHDDDAPAHEDDSDDGKEDTLKMTGKTFSRARRDWEVLTECGELQPAKYGRTKVQDESLRHLLAFLFSQDNLVLISWTALRIVIDDKRINLPAVMVSRNGSLMHQEYCKTLEATASNPLSRGSFYAVLNALTRKELKWPLPIDNPTRTLVKDPLILLRDIAIRVVPYEERGSFLREIDKAEWFLMHSFVESHLGTDASGFHDISFALTGSAMLEDPRAMEHRTIECRGCIFPFTVVAHLVKMAAHHDSDEVKTVSEACRNKFVAYMRYLCRKTAQDLAIENAVHELRTKKVPNRLIVFMNYINALDPSAKSGKIPILQGASLHGATVFFCHERNNFDTKETLKHVSYHHFISPSGYEDSSVSAFVTEALLHHIRLDFPEADELLFVTDNLPLYKNDFFPAFLPHVSRRHGFRAIRLIHSCSQICEFLLDAQFEQVMKVLLSHFSNGNTPTIDQALSIINSDNRLIGTAAGHILLERECQEFTSSVKLLRSHGSAIPELGDANDIAYQDWQVSEVDKAEETHSVKARVHDFGGINETYVDIHDGFFRSLPNRRQARISDILRSPAETPSSVSLNASRQSSAAGIGAPGFTIFTQHGEERPKPANIPEDGVSTCLQIPNPISITQAYSTGGEVHQSSNQFETEDWIGPVTRVRLIGARHRVSVAEMKVSPFPHGVTGGLVIDTINRIHAHGNRLLVSVEKPVKEEPSITPLSKTGIAGRSCQGCHRSFKSERFLQSHQCKGPPVDKDVSARAVVLATEMYRDGELPAFADPLAFLWSGTSLGESGEVQTISGLECGWARNPTPEAILESNTTLVYKTDVFQWLDEGRAEAELPASVFRDRLLGKYPQRDDVPSLAVIEGWCVLRKALWRIQPFCQVGRDGTPVIVYGEEAENGGGKSRMKSRYIAKITEMHMQQLGMDEAARPKPRYMFKEFEDFFRDGQGRLPPDFPNQKQVINKINALRSKSKHRVEAR</sequence>
<evidence type="ECO:0000313" key="3">
    <source>
        <dbReference type="Proteomes" id="UP000247409"/>
    </source>
</evidence>
<evidence type="ECO:0000313" key="2">
    <source>
        <dbReference type="EMBL" id="PXF42309.1"/>
    </source>
</evidence>
<organism evidence="2 3">
    <name type="scientific">Gracilariopsis chorda</name>
    <dbReference type="NCBI Taxonomy" id="448386"/>
    <lineage>
        <taxon>Eukaryota</taxon>
        <taxon>Rhodophyta</taxon>
        <taxon>Florideophyceae</taxon>
        <taxon>Rhodymeniophycidae</taxon>
        <taxon>Gracilariales</taxon>
        <taxon>Gracilariaceae</taxon>
        <taxon>Gracilariopsis</taxon>
    </lineage>
</organism>
<evidence type="ECO:0000256" key="1">
    <source>
        <dbReference type="SAM" id="MobiDB-lite"/>
    </source>
</evidence>
<protein>
    <submittedName>
        <fullName evidence="2">Uncharacterized protein</fullName>
    </submittedName>
</protein>
<dbReference type="STRING" id="448386.A0A2V3IJS6"/>
<feature type="compositionally biased region" description="Basic and acidic residues" evidence="1">
    <location>
        <begin position="209"/>
        <end position="218"/>
    </location>
</feature>
<name>A0A2V3IJS6_9FLOR</name>
<gene>
    <name evidence="2" type="ORF">BWQ96_07944</name>
</gene>